<gene>
    <name evidence="9" type="primary">Contig11283.g12059</name>
    <name evidence="9" type="ORF">STYLEM_6310</name>
</gene>
<dbReference type="Proteomes" id="UP000039865">
    <property type="component" value="Unassembled WGS sequence"/>
</dbReference>
<evidence type="ECO:0000256" key="4">
    <source>
        <dbReference type="ARBA" id="ARBA00022833"/>
    </source>
</evidence>
<dbReference type="CDD" id="cd03124">
    <property type="entry name" value="alpha_CA_prokaryotic_like"/>
    <property type="match status" value="1"/>
</dbReference>
<dbReference type="GO" id="GO:0004089">
    <property type="term" value="F:carbonate dehydratase activity"/>
    <property type="evidence" value="ECO:0007669"/>
    <property type="project" value="UniProtKB-EC"/>
</dbReference>
<evidence type="ECO:0000256" key="7">
    <source>
        <dbReference type="SAM" id="SignalP"/>
    </source>
</evidence>
<dbReference type="OrthoDB" id="5986706at2759"/>
<sequence length="289" mass="32507">MFKGKLLSLSTLFIALISSVQSAIHYNQGGSDWTGTCATGKSQSPVDIPVDNISGSSINSKYFRSNKLLDIMVSQKSMSNITLQDNIYTYQYSFSDGYLAFWDENDSLQTFQLLQFHVHAPSEHTFNGQYYDVEVHFVHKHTTENRLVAFSVLFDTKAGGDKENEFIKSMSVGAQNQSVISTLPAMNLFKKLDMNQLYHYEGSLTTPPCNEIVSWIIVHDPQQISSAQVKAFNDKWKNNQTFAAGKGNNRGIQNLNQRLIYKKDDPRASNGVNLIASILPLFVLLFGFF</sequence>
<dbReference type="InterPro" id="IPR023561">
    <property type="entry name" value="Carbonic_anhydrase_a-class"/>
</dbReference>
<feature type="signal peptide" evidence="7">
    <location>
        <begin position="1"/>
        <end position="22"/>
    </location>
</feature>
<evidence type="ECO:0000256" key="5">
    <source>
        <dbReference type="ARBA" id="ARBA00023239"/>
    </source>
</evidence>
<dbReference type="PROSITE" id="PS51144">
    <property type="entry name" value="ALPHA_CA_2"/>
    <property type="match status" value="1"/>
</dbReference>
<evidence type="ECO:0000313" key="10">
    <source>
        <dbReference type="Proteomes" id="UP000039865"/>
    </source>
</evidence>
<dbReference type="Pfam" id="PF00194">
    <property type="entry name" value="Carb_anhydrase"/>
    <property type="match status" value="1"/>
</dbReference>
<evidence type="ECO:0000256" key="6">
    <source>
        <dbReference type="ARBA" id="ARBA00048348"/>
    </source>
</evidence>
<dbReference type="GO" id="GO:0008270">
    <property type="term" value="F:zinc ion binding"/>
    <property type="evidence" value="ECO:0007669"/>
    <property type="project" value="InterPro"/>
</dbReference>
<keyword evidence="5" id="KW-0456">Lyase</keyword>
<keyword evidence="4" id="KW-0862">Zinc</keyword>
<dbReference type="AlphaFoldDB" id="A0A078A508"/>
<evidence type="ECO:0000259" key="8">
    <source>
        <dbReference type="PROSITE" id="PS51144"/>
    </source>
</evidence>
<dbReference type="PANTHER" id="PTHR18952:SF265">
    <property type="entry name" value="CARBONIC ANHYDRASE"/>
    <property type="match status" value="1"/>
</dbReference>
<evidence type="ECO:0000256" key="1">
    <source>
        <dbReference type="ARBA" id="ARBA00010718"/>
    </source>
</evidence>
<proteinExistence type="inferred from homology"/>
<dbReference type="InterPro" id="IPR036398">
    <property type="entry name" value="CA_dom_sf"/>
</dbReference>
<dbReference type="InterPro" id="IPR001148">
    <property type="entry name" value="CA_dom"/>
</dbReference>
<feature type="domain" description="Alpha-carbonic anhydrase" evidence="8">
    <location>
        <begin position="22"/>
        <end position="264"/>
    </location>
</feature>
<dbReference type="SUPFAM" id="SSF51069">
    <property type="entry name" value="Carbonic anhydrase"/>
    <property type="match status" value="1"/>
</dbReference>
<accession>A0A078A508</accession>
<evidence type="ECO:0000256" key="3">
    <source>
        <dbReference type="ARBA" id="ARBA00022723"/>
    </source>
</evidence>
<dbReference type="InParanoid" id="A0A078A508"/>
<organism evidence="9 10">
    <name type="scientific">Stylonychia lemnae</name>
    <name type="common">Ciliate</name>
    <dbReference type="NCBI Taxonomy" id="5949"/>
    <lineage>
        <taxon>Eukaryota</taxon>
        <taxon>Sar</taxon>
        <taxon>Alveolata</taxon>
        <taxon>Ciliophora</taxon>
        <taxon>Intramacronucleata</taxon>
        <taxon>Spirotrichea</taxon>
        <taxon>Stichotrichia</taxon>
        <taxon>Sporadotrichida</taxon>
        <taxon>Oxytrichidae</taxon>
        <taxon>Stylonychinae</taxon>
        <taxon>Stylonychia</taxon>
    </lineage>
</organism>
<reference evidence="9 10" key="1">
    <citation type="submission" date="2014-06" db="EMBL/GenBank/DDBJ databases">
        <authorList>
            <person name="Swart Estienne"/>
        </authorList>
    </citation>
    <scope>NUCLEOTIDE SEQUENCE [LARGE SCALE GENOMIC DNA]</scope>
    <source>
        <strain evidence="9 10">130c</strain>
    </source>
</reference>
<protein>
    <recommendedName>
        <fullName evidence="2">carbonic anhydrase</fullName>
        <ecNumber evidence="2">4.2.1.1</ecNumber>
    </recommendedName>
</protein>
<dbReference type="EC" id="4.2.1.1" evidence="2"/>
<dbReference type="SMART" id="SM01057">
    <property type="entry name" value="Carb_anhydrase"/>
    <property type="match status" value="1"/>
</dbReference>
<comment type="similarity">
    <text evidence="1">Belongs to the alpha-carbonic anhydrase family.</text>
</comment>
<dbReference type="InterPro" id="IPR041891">
    <property type="entry name" value="Alpha_CA_prokaryot-like"/>
</dbReference>
<keyword evidence="10" id="KW-1185">Reference proteome</keyword>
<dbReference type="Gene3D" id="3.10.200.10">
    <property type="entry name" value="Alpha carbonic anhydrase"/>
    <property type="match status" value="1"/>
</dbReference>
<keyword evidence="7" id="KW-0732">Signal</keyword>
<comment type="catalytic activity">
    <reaction evidence="6">
        <text>hydrogencarbonate + H(+) = CO2 + H2O</text>
        <dbReference type="Rhea" id="RHEA:10748"/>
        <dbReference type="ChEBI" id="CHEBI:15377"/>
        <dbReference type="ChEBI" id="CHEBI:15378"/>
        <dbReference type="ChEBI" id="CHEBI:16526"/>
        <dbReference type="ChEBI" id="CHEBI:17544"/>
        <dbReference type="EC" id="4.2.1.1"/>
    </reaction>
</comment>
<evidence type="ECO:0000256" key="2">
    <source>
        <dbReference type="ARBA" id="ARBA00012925"/>
    </source>
</evidence>
<feature type="chain" id="PRO_5001729276" description="carbonic anhydrase" evidence="7">
    <location>
        <begin position="23"/>
        <end position="289"/>
    </location>
</feature>
<dbReference type="PANTHER" id="PTHR18952">
    <property type="entry name" value="CARBONIC ANHYDRASE"/>
    <property type="match status" value="1"/>
</dbReference>
<name>A0A078A508_STYLE</name>
<keyword evidence="3" id="KW-0479">Metal-binding</keyword>
<dbReference type="EMBL" id="CCKQ01006059">
    <property type="protein sequence ID" value="CDW77350.1"/>
    <property type="molecule type" value="Genomic_DNA"/>
</dbReference>
<dbReference type="OMA" id="HTIEGTR"/>
<evidence type="ECO:0000313" key="9">
    <source>
        <dbReference type="EMBL" id="CDW77350.1"/>
    </source>
</evidence>